<proteinExistence type="predicted"/>
<dbReference type="AlphaFoldDB" id="A0A1G2PS90"/>
<protein>
    <recommendedName>
        <fullName evidence="3">Methyltransferase domain-containing protein</fullName>
    </recommendedName>
</protein>
<dbReference type="PANTHER" id="PTHR43861">
    <property type="entry name" value="TRANS-ACONITATE 2-METHYLTRANSFERASE-RELATED"/>
    <property type="match status" value="1"/>
</dbReference>
<comment type="caution">
    <text evidence="1">The sequence shown here is derived from an EMBL/GenBank/DDBJ whole genome shotgun (WGS) entry which is preliminary data.</text>
</comment>
<reference evidence="1 2" key="1">
    <citation type="journal article" date="2016" name="Nat. Commun.">
        <title>Thousands of microbial genomes shed light on interconnected biogeochemical processes in an aquifer system.</title>
        <authorList>
            <person name="Anantharaman K."/>
            <person name="Brown C.T."/>
            <person name="Hug L.A."/>
            <person name="Sharon I."/>
            <person name="Castelle C.J."/>
            <person name="Probst A.J."/>
            <person name="Thomas B.C."/>
            <person name="Singh A."/>
            <person name="Wilkins M.J."/>
            <person name="Karaoz U."/>
            <person name="Brodie E.L."/>
            <person name="Williams K.H."/>
            <person name="Hubbard S.S."/>
            <person name="Banfield J.F."/>
        </authorList>
    </citation>
    <scope>NUCLEOTIDE SEQUENCE [LARGE SCALE GENOMIC DNA]</scope>
</reference>
<evidence type="ECO:0000313" key="1">
    <source>
        <dbReference type="EMBL" id="OHA51167.1"/>
    </source>
</evidence>
<sequence length="206" mass="23558">MDYSSINKKTYDNLAQEYEERVESLMPVTKAAMDYFASYIKPKGRVLDIGCAVGIAVSVLTEKGFEVCGIDISESMTGFAKKRNPNSKIITGDFLETEFEEKFDAVLAFAFIHLFPKKEVLRIIDKISAVLNSGGVALLSSTESEESKEGWYVKDDFNKKEKRFRKFWTEEELRVIIQQAGFEVIDLKKFPDPFGKTWMDFIARKI</sequence>
<organism evidence="1 2">
    <name type="scientific">Candidatus Terrybacteria bacterium RIFCSPLOWO2_01_FULL_40_23</name>
    <dbReference type="NCBI Taxonomy" id="1802366"/>
    <lineage>
        <taxon>Bacteria</taxon>
        <taxon>Candidatus Terryibacteriota</taxon>
    </lineage>
</organism>
<dbReference type="InterPro" id="IPR029063">
    <property type="entry name" value="SAM-dependent_MTases_sf"/>
</dbReference>
<evidence type="ECO:0008006" key="3">
    <source>
        <dbReference type="Google" id="ProtNLM"/>
    </source>
</evidence>
<name>A0A1G2PS90_9BACT</name>
<dbReference type="EMBL" id="MHSW01000025">
    <property type="protein sequence ID" value="OHA51167.1"/>
    <property type="molecule type" value="Genomic_DNA"/>
</dbReference>
<gene>
    <name evidence="1" type="ORF">A3A97_02745</name>
</gene>
<dbReference type="Proteomes" id="UP000176951">
    <property type="component" value="Unassembled WGS sequence"/>
</dbReference>
<dbReference type="CDD" id="cd02440">
    <property type="entry name" value="AdoMet_MTases"/>
    <property type="match status" value="1"/>
</dbReference>
<evidence type="ECO:0000313" key="2">
    <source>
        <dbReference type="Proteomes" id="UP000176951"/>
    </source>
</evidence>
<dbReference type="Pfam" id="PF13489">
    <property type="entry name" value="Methyltransf_23"/>
    <property type="match status" value="1"/>
</dbReference>
<accession>A0A1G2PS90</accession>
<dbReference type="Gene3D" id="3.40.50.150">
    <property type="entry name" value="Vaccinia Virus protein VP39"/>
    <property type="match status" value="1"/>
</dbReference>
<dbReference type="SUPFAM" id="SSF53335">
    <property type="entry name" value="S-adenosyl-L-methionine-dependent methyltransferases"/>
    <property type="match status" value="1"/>
</dbReference>